<evidence type="ECO:0000313" key="1">
    <source>
        <dbReference type="EMBL" id="MDR6299745.1"/>
    </source>
</evidence>
<organism evidence="1 2">
    <name type="scientific">Mesonia maritima</name>
    <dbReference type="NCBI Taxonomy" id="1793873"/>
    <lineage>
        <taxon>Bacteria</taxon>
        <taxon>Pseudomonadati</taxon>
        <taxon>Bacteroidota</taxon>
        <taxon>Flavobacteriia</taxon>
        <taxon>Flavobacteriales</taxon>
        <taxon>Flavobacteriaceae</taxon>
        <taxon>Mesonia</taxon>
    </lineage>
</organism>
<keyword evidence="2" id="KW-1185">Reference proteome</keyword>
<dbReference type="PROSITE" id="PS51257">
    <property type="entry name" value="PROKAR_LIPOPROTEIN"/>
    <property type="match status" value="1"/>
</dbReference>
<protein>
    <recommendedName>
        <fullName evidence="3">Type 1 periplasmic binding fold superfamily protein</fullName>
    </recommendedName>
</protein>
<evidence type="ECO:0000313" key="2">
    <source>
        <dbReference type="Proteomes" id="UP001257659"/>
    </source>
</evidence>
<reference evidence="1 2" key="1">
    <citation type="submission" date="2023-07" db="EMBL/GenBank/DDBJ databases">
        <title>Genomic Encyclopedia of Type Strains, Phase IV (KMG-IV): sequencing the most valuable type-strain genomes for metagenomic binning, comparative biology and taxonomic classification.</title>
        <authorList>
            <person name="Goeker M."/>
        </authorList>
    </citation>
    <scope>NUCLEOTIDE SEQUENCE [LARGE SCALE GENOMIC DNA]</scope>
    <source>
        <strain evidence="1 2">DSM 102814</strain>
    </source>
</reference>
<sequence length="189" mass="20950">MKNLKFMALFLAAVPFISSCSDDDDGSPEIINEEEVITDVSLTFTNESGDETTYTYTDPQYRDENYVAPTIQLTSGETYQVEANFYNNSNPNDPEVITEEIMEERDDHFLTYDFVDAEINLTRTDGEQSTDSDGIKIGLSTQWIAGSAENGEVVVSLIHQPTEKITNPAEGSFTGGETDAQVTFALEIQ</sequence>
<accession>A0ABU1K2B0</accession>
<gene>
    <name evidence="1" type="ORF">GGR31_000361</name>
</gene>
<dbReference type="EMBL" id="JAVDQA010000001">
    <property type="protein sequence ID" value="MDR6299745.1"/>
    <property type="molecule type" value="Genomic_DNA"/>
</dbReference>
<dbReference type="Proteomes" id="UP001257659">
    <property type="component" value="Unassembled WGS sequence"/>
</dbReference>
<name>A0ABU1K2B0_9FLAO</name>
<proteinExistence type="predicted"/>
<dbReference type="RefSeq" id="WP_309726686.1">
    <property type="nucleotide sequence ID" value="NZ_JAVDQA010000001.1"/>
</dbReference>
<evidence type="ECO:0008006" key="3">
    <source>
        <dbReference type="Google" id="ProtNLM"/>
    </source>
</evidence>
<comment type="caution">
    <text evidence="1">The sequence shown here is derived from an EMBL/GenBank/DDBJ whole genome shotgun (WGS) entry which is preliminary data.</text>
</comment>